<keyword evidence="1" id="KW-0472">Membrane</keyword>
<feature type="domain" description="FecR protein" evidence="2">
    <location>
        <begin position="96"/>
        <end position="179"/>
    </location>
</feature>
<dbReference type="PANTHER" id="PTHR30273">
    <property type="entry name" value="PERIPLASMIC SIGNAL SENSOR AND SIGMA FACTOR ACTIVATOR FECR-RELATED"/>
    <property type="match status" value="1"/>
</dbReference>
<protein>
    <submittedName>
        <fullName evidence="3">FecR domain-containing protein</fullName>
    </submittedName>
</protein>
<dbReference type="RefSeq" id="WP_394846659.1">
    <property type="nucleotide sequence ID" value="NZ_CP089982.1"/>
</dbReference>
<reference evidence="3 4" key="1">
    <citation type="submission" date="2021-12" db="EMBL/GenBank/DDBJ databases">
        <title>Discovery of the Pendulisporaceae a myxobacterial family with distinct sporulation behavior and unique specialized metabolism.</title>
        <authorList>
            <person name="Garcia R."/>
            <person name="Popoff A."/>
            <person name="Bader C.D."/>
            <person name="Loehr J."/>
            <person name="Walesch S."/>
            <person name="Walt C."/>
            <person name="Boldt J."/>
            <person name="Bunk B."/>
            <person name="Haeckl F.J.F.P.J."/>
            <person name="Gunesch A.P."/>
            <person name="Birkelbach J."/>
            <person name="Nuebel U."/>
            <person name="Pietschmann T."/>
            <person name="Bach T."/>
            <person name="Mueller R."/>
        </authorList>
    </citation>
    <scope>NUCLEOTIDE SEQUENCE [LARGE SCALE GENOMIC DNA]</scope>
    <source>
        <strain evidence="3 4">MSr12523</strain>
    </source>
</reference>
<dbReference type="Pfam" id="PF04773">
    <property type="entry name" value="FecR"/>
    <property type="match status" value="1"/>
</dbReference>
<keyword evidence="1" id="KW-1133">Transmembrane helix</keyword>
<organism evidence="3 4">
    <name type="scientific">Pendulispora brunnea</name>
    <dbReference type="NCBI Taxonomy" id="2905690"/>
    <lineage>
        <taxon>Bacteria</taxon>
        <taxon>Pseudomonadati</taxon>
        <taxon>Myxococcota</taxon>
        <taxon>Myxococcia</taxon>
        <taxon>Myxococcales</taxon>
        <taxon>Sorangiineae</taxon>
        <taxon>Pendulisporaceae</taxon>
        <taxon>Pendulispora</taxon>
    </lineage>
</organism>
<dbReference type="Gene3D" id="1.25.40.10">
    <property type="entry name" value="Tetratricopeptide repeat domain"/>
    <property type="match status" value="1"/>
</dbReference>
<dbReference type="PANTHER" id="PTHR30273:SF2">
    <property type="entry name" value="PROTEIN FECR"/>
    <property type="match status" value="1"/>
</dbReference>
<dbReference type="SUPFAM" id="SSF48452">
    <property type="entry name" value="TPR-like"/>
    <property type="match status" value="1"/>
</dbReference>
<dbReference type="EMBL" id="CP089982">
    <property type="protein sequence ID" value="WXA96046.1"/>
    <property type="molecule type" value="Genomic_DNA"/>
</dbReference>
<dbReference type="InterPro" id="IPR011990">
    <property type="entry name" value="TPR-like_helical_dom_sf"/>
</dbReference>
<accession>A0ABZ2KBH1</accession>
<gene>
    <name evidence="3" type="ORF">LZC95_04230</name>
</gene>
<proteinExistence type="predicted"/>
<evidence type="ECO:0000256" key="1">
    <source>
        <dbReference type="SAM" id="Phobius"/>
    </source>
</evidence>
<evidence type="ECO:0000259" key="2">
    <source>
        <dbReference type="Pfam" id="PF04773"/>
    </source>
</evidence>
<dbReference type="Proteomes" id="UP001379533">
    <property type="component" value="Chromosome"/>
</dbReference>
<evidence type="ECO:0000313" key="3">
    <source>
        <dbReference type="EMBL" id="WXA96046.1"/>
    </source>
</evidence>
<keyword evidence="1" id="KW-0812">Transmembrane</keyword>
<name>A0ABZ2KBH1_9BACT</name>
<dbReference type="InterPro" id="IPR006860">
    <property type="entry name" value="FecR"/>
</dbReference>
<dbReference type="InterPro" id="IPR012373">
    <property type="entry name" value="Ferrdict_sens_TM"/>
</dbReference>
<evidence type="ECO:0000313" key="4">
    <source>
        <dbReference type="Proteomes" id="UP001379533"/>
    </source>
</evidence>
<feature type="transmembrane region" description="Helical" evidence="1">
    <location>
        <begin position="47"/>
        <end position="65"/>
    </location>
</feature>
<keyword evidence="4" id="KW-1185">Reference proteome</keyword>
<dbReference type="Gene3D" id="2.60.120.1440">
    <property type="match status" value="1"/>
</dbReference>
<sequence>MSWSDELGRQVKRDLDVLAPGDATVERARGAFLAALKARRGPRRSHGWAIAAAMASAAAIIAIWMQTRVRAPLTFTIQAEPGMVGAWIAPRVETPLHFSDGTSVVLSARARARVVALHANGADLVLEDGAARIAVVHHENTAWTVHAGPFEVAVQGTRFLAVWDAPSAVFRLEMEEGSVLVTGCHVEPRRAIAGERLEWACPEARSEEAPADAGPVAQEDVAQREVVHHEAWRSPTRAEVPRVADAEVEYAEIDAAAPRLTLSQRFARGEYAEAYAEIDGRFDEACARADAEELALIADAARLTGHLAEARRALRILRARFARSHEGVVASFHLGRIEADDGHPAEAAAWFERYVSEAPDGELAREAQGRLIEALTRSGDAAGARAAAERYLKLYPRGPHARVARDVIGTP</sequence>